<dbReference type="PANTHER" id="PTHR45759">
    <property type="entry name" value="NUCLEOLAR GTP-BINDING PROTEIN 1"/>
    <property type="match status" value="1"/>
</dbReference>
<dbReference type="PRINTS" id="PR00326">
    <property type="entry name" value="GTP1OBG"/>
</dbReference>
<dbReference type="EMBL" id="JADGJH010000769">
    <property type="protein sequence ID" value="KAJ3122964.1"/>
    <property type="molecule type" value="Genomic_DNA"/>
</dbReference>
<dbReference type="InterPro" id="IPR027417">
    <property type="entry name" value="P-loop_NTPase"/>
</dbReference>
<dbReference type="Pfam" id="PF08155">
    <property type="entry name" value="NOGCT"/>
    <property type="match status" value="1"/>
</dbReference>
<dbReference type="GO" id="GO:0005525">
    <property type="term" value="F:GTP binding"/>
    <property type="evidence" value="ECO:0007669"/>
    <property type="project" value="UniProtKB-KW"/>
</dbReference>
<evidence type="ECO:0000256" key="5">
    <source>
        <dbReference type="ARBA" id="ARBA00023134"/>
    </source>
</evidence>
<keyword evidence="12" id="KW-1185">Reference proteome</keyword>
<comment type="caution">
    <text evidence="11">The sequence shown here is derived from an EMBL/GenBank/DDBJ whole genome shotgun (WGS) entry which is preliminary data.</text>
</comment>
<dbReference type="InterPro" id="IPR031167">
    <property type="entry name" value="G_OBG"/>
</dbReference>
<evidence type="ECO:0000256" key="2">
    <source>
        <dbReference type="ARBA" id="ARBA00004604"/>
    </source>
</evidence>
<dbReference type="Pfam" id="PF17835">
    <property type="entry name" value="NOG1_N"/>
    <property type="match status" value="1"/>
</dbReference>
<dbReference type="AlphaFoldDB" id="A0AAD5T0R6"/>
<dbReference type="InterPro" id="IPR024926">
    <property type="entry name" value="NOG1"/>
</dbReference>
<proteinExistence type="inferred from homology"/>
<name>A0AAD5T0R6_9FUNG</name>
<evidence type="ECO:0000313" key="12">
    <source>
        <dbReference type="Proteomes" id="UP001211907"/>
    </source>
</evidence>
<evidence type="ECO:0000256" key="8">
    <source>
        <dbReference type="SAM" id="Coils"/>
    </source>
</evidence>
<dbReference type="GO" id="GO:0005730">
    <property type="term" value="C:nucleolus"/>
    <property type="evidence" value="ECO:0007669"/>
    <property type="project" value="UniProtKB-SubCell"/>
</dbReference>
<comment type="similarity">
    <text evidence="7">Belongs to the TRAFAC class OBG-HflX-like GTPase superfamily. OBG GTPase family. NOG subfamily.</text>
</comment>
<gene>
    <name evidence="11" type="primary">NOG1</name>
    <name evidence="11" type="ORF">HK100_011767</name>
</gene>
<dbReference type="SUPFAM" id="SSF52540">
    <property type="entry name" value="P-loop containing nucleoside triphosphate hydrolases"/>
    <property type="match status" value="1"/>
</dbReference>
<accession>A0AAD5T0R6</accession>
<dbReference type="Proteomes" id="UP001211907">
    <property type="component" value="Unassembled WGS sequence"/>
</dbReference>
<comment type="function">
    <text evidence="1 7">Involved in the biogenesis of the 60S ribosomal subunit.</text>
</comment>
<evidence type="ECO:0000313" key="11">
    <source>
        <dbReference type="EMBL" id="KAJ3122964.1"/>
    </source>
</evidence>
<keyword evidence="8" id="KW-0175">Coiled coil</keyword>
<evidence type="ECO:0000256" key="7">
    <source>
        <dbReference type="PIRNR" id="PIRNR038919"/>
    </source>
</evidence>
<evidence type="ECO:0000256" key="6">
    <source>
        <dbReference type="ARBA" id="ARBA00023242"/>
    </source>
</evidence>
<dbReference type="Gene3D" id="1.20.120.1190">
    <property type="match status" value="1"/>
</dbReference>
<keyword evidence="4" id="KW-0547">Nucleotide-binding</keyword>
<dbReference type="FunFam" id="1.20.120.1190:FF:000001">
    <property type="entry name" value="Nucleolar GTP-binding protein 1"/>
    <property type="match status" value="1"/>
</dbReference>
<evidence type="ECO:0000256" key="4">
    <source>
        <dbReference type="ARBA" id="ARBA00022741"/>
    </source>
</evidence>
<evidence type="ECO:0000256" key="1">
    <source>
        <dbReference type="ARBA" id="ARBA00002889"/>
    </source>
</evidence>
<evidence type="ECO:0000256" key="3">
    <source>
        <dbReference type="ARBA" id="ARBA00022517"/>
    </source>
</evidence>
<dbReference type="InterPro" id="IPR010674">
    <property type="entry name" value="NOG1_Rossman_fold_dom"/>
</dbReference>
<dbReference type="PIRSF" id="PIRSF038919">
    <property type="entry name" value="NOG1"/>
    <property type="match status" value="1"/>
</dbReference>
<comment type="subcellular location">
    <subcellularLocation>
        <location evidence="2 7">Nucleus</location>
        <location evidence="2 7">Nucleolus</location>
    </subcellularLocation>
</comment>
<evidence type="ECO:0000259" key="10">
    <source>
        <dbReference type="PROSITE" id="PS51710"/>
    </source>
</evidence>
<feature type="domain" description="OBG-type G" evidence="10">
    <location>
        <begin position="170"/>
        <end position="341"/>
    </location>
</feature>
<feature type="compositionally biased region" description="Basic and acidic residues" evidence="9">
    <location>
        <begin position="584"/>
        <end position="599"/>
    </location>
</feature>
<reference evidence="11" key="1">
    <citation type="submission" date="2020-05" db="EMBL/GenBank/DDBJ databases">
        <title>Phylogenomic resolution of chytrid fungi.</title>
        <authorList>
            <person name="Stajich J.E."/>
            <person name="Amses K."/>
            <person name="Simmons R."/>
            <person name="Seto K."/>
            <person name="Myers J."/>
            <person name="Bonds A."/>
            <person name="Quandt C.A."/>
            <person name="Barry K."/>
            <person name="Liu P."/>
            <person name="Grigoriev I."/>
            <person name="Longcore J.E."/>
            <person name="James T.Y."/>
        </authorList>
    </citation>
    <scope>NUCLEOTIDE SEQUENCE</scope>
    <source>
        <strain evidence="11">JEL0513</strain>
    </source>
</reference>
<keyword evidence="6 7" id="KW-0539">Nucleus</keyword>
<dbReference type="InterPro" id="IPR041623">
    <property type="entry name" value="NOG1_N"/>
</dbReference>
<dbReference type="Pfam" id="PF06858">
    <property type="entry name" value="NOG1"/>
    <property type="match status" value="1"/>
</dbReference>
<dbReference type="CDD" id="cd01897">
    <property type="entry name" value="NOG"/>
    <property type="match status" value="1"/>
</dbReference>
<feature type="region of interest" description="Disordered" evidence="9">
    <location>
        <begin position="572"/>
        <end position="602"/>
    </location>
</feature>
<protein>
    <recommendedName>
        <fullName evidence="7">Nucleolar GTP-binding protein 1</fullName>
    </recommendedName>
</protein>
<dbReference type="GO" id="GO:1902626">
    <property type="term" value="P:assembly of large subunit precursor of preribosome"/>
    <property type="evidence" value="ECO:0007669"/>
    <property type="project" value="UniProtKB-ARBA"/>
</dbReference>
<dbReference type="InterPro" id="IPR012973">
    <property type="entry name" value="NOG_C"/>
</dbReference>
<keyword evidence="3 7" id="KW-0690">Ribosome biogenesis</keyword>
<dbReference type="PROSITE" id="PS51710">
    <property type="entry name" value="G_OBG"/>
    <property type="match status" value="1"/>
</dbReference>
<dbReference type="InterPro" id="IPR006073">
    <property type="entry name" value="GTP-bd"/>
</dbReference>
<evidence type="ECO:0000256" key="9">
    <source>
        <dbReference type="SAM" id="MobiDB-lite"/>
    </source>
</evidence>
<dbReference type="Gene3D" id="3.40.50.300">
    <property type="entry name" value="P-loop containing nucleotide triphosphate hydrolases"/>
    <property type="match status" value="1"/>
</dbReference>
<keyword evidence="5" id="KW-0342">GTP-binding</keyword>
<dbReference type="FunFam" id="3.40.50.300:FF:000496">
    <property type="entry name" value="Nucleolar GTP-binding protein 1"/>
    <property type="match status" value="1"/>
</dbReference>
<feature type="coiled-coil region" evidence="8">
    <location>
        <begin position="446"/>
        <end position="473"/>
    </location>
</feature>
<sequence length="647" mass="74217">MGSYYNFKKVQVVPKAMDFIDIVLSKIQRKTPTVVHPNYQISRIRQFYMKKVKFGQDCFDEKLDQILGDFPKLDEIHPFYADLMNVLYDRDHYKLALGQISTCKHLIDSVAKDYARLLKFGDSLFRCKQLKKAALGRMCTIMKRQKDSLAYLEQVRQHLARLPSIDPNTRTLLVCGYPNVGKSSFMNKLTRAEVEVQPYAFTTKSLFVGHMDYKNLRWQVIDTPGILDHPLEQRNTIEMQSITALAHLRAAVLFFIDLSEQCGYTVAAQCNLFDSIKPLFANKPTLLVVNKIDAMRIDGLNETERAKFDGIIADDVTVCEMSTYTDEGVMECKKSACDKLLASRVEMKLKTNKINDVLQKLHLAEPVARDEKDRPVSIPENALNRPKYDRNDPNRRKLEVDLEVDGGGAGVFNVDLKKLYQFKNSEWKYDKIPEIMDGKNVADFFDEDIEARLDELEREEERLEREGFYDEEEQVEMDDSDEEVLMAAAKEVEKKRQLLIRESFMKKSKHRVILPQKFKKRTASEMASHFAERGVDIEDRARSLVRKRGRSASHGPADMNGSNAGISLAREQSLAAKRHKTTSKSRDRSTMGVKDEKQKAVSQKVLQFAQRPMNMMAKASESDRKILTKMPKHLFAGKRGNGSASHR</sequence>
<organism evidence="11 12">
    <name type="scientific">Physocladia obscura</name>
    <dbReference type="NCBI Taxonomy" id="109957"/>
    <lineage>
        <taxon>Eukaryota</taxon>
        <taxon>Fungi</taxon>
        <taxon>Fungi incertae sedis</taxon>
        <taxon>Chytridiomycota</taxon>
        <taxon>Chytridiomycota incertae sedis</taxon>
        <taxon>Chytridiomycetes</taxon>
        <taxon>Chytridiales</taxon>
        <taxon>Chytriomycetaceae</taxon>
        <taxon>Physocladia</taxon>
    </lineage>
</organism>
<feature type="region of interest" description="Disordered" evidence="9">
    <location>
        <begin position="370"/>
        <end position="392"/>
    </location>
</feature>